<dbReference type="SUPFAM" id="SSF46689">
    <property type="entry name" value="Homeodomain-like"/>
    <property type="match status" value="2"/>
</dbReference>
<feature type="domain" description="HTH myb-type" evidence="4">
    <location>
        <begin position="190"/>
        <end position="222"/>
    </location>
</feature>
<feature type="domain" description="Myb-like" evidence="3">
    <location>
        <begin position="190"/>
        <end position="244"/>
    </location>
</feature>
<dbReference type="InterPro" id="IPR017930">
    <property type="entry name" value="Myb_dom"/>
</dbReference>
<feature type="region of interest" description="Disordered" evidence="2">
    <location>
        <begin position="46"/>
        <end position="76"/>
    </location>
</feature>
<keyword evidence="6" id="KW-1185">Reference proteome</keyword>
<dbReference type="InParanoid" id="A0A0C3NUK8"/>
<evidence type="ECO:0000259" key="3">
    <source>
        <dbReference type="PROSITE" id="PS50090"/>
    </source>
</evidence>
<evidence type="ECO:0000256" key="1">
    <source>
        <dbReference type="ARBA" id="ARBA00023242"/>
    </source>
</evidence>
<dbReference type="InterPro" id="IPR009057">
    <property type="entry name" value="Homeodomain-like_sf"/>
</dbReference>
<feature type="region of interest" description="Disordered" evidence="2">
    <location>
        <begin position="272"/>
        <end position="414"/>
    </location>
</feature>
<dbReference type="CDD" id="cd11660">
    <property type="entry name" value="SANT_TRF"/>
    <property type="match status" value="2"/>
</dbReference>
<feature type="region of interest" description="Disordered" evidence="2">
    <location>
        <begin position="1"/>
        <end position="33"/>
    </location>
</feature>
<dbReference type="STRING" id="870435.A0A0C3NUK8"/>
<feature type="region of interest" description="Disordered" evidence="2">
    <location>
        <begin position="665"/>
        <end position="771"/>
    </location>
</feature>
<feature type="domain" description="HTH myb-type" evidence="4">
    <location>
        <begin position="102"/>
        <end position="161"/>
    </location>
</feature>
<feature type="compositionally biased region" description="Polar residues" evidence="2">
    <location>
        <begin position="378"/>
        <end position="414"/>
    </location>
</feature>
<dbReference type="EMBL" id="KN832011">
    <property type="protein sequence ID" value="KIN98883.1"/>
    <property type="molecule type" value="Genomic_DNA"/>
</dbReference>
<dbReference type="HOGENOM" id="CLU_005252_0_0_1"/>
<dbReference type="PROSITE" id="PS51294">
    <property type="entry name" value="HTH_MYB"/>
    <property type="match status" value="2"/>
</dbReference>
<evidence type="ECO:0000313" key="5">
    <source>
        <dbReference type="EMBL" id="KIN98883.1"/>
    </source>
</evidence>
<sequence>MADSSASTKPPSAPTFSFTAPLPSSSSSLKQRRVSLALPSSPRLVPAWNFRDDTGLASSHKSSEPTTTTATTTAMPERKGKVRKIINNLDEPREPDSGLVIQQKKPRKKWTEEETQMLVTGCNTWGVGNWKAILKDTTLKFDNRSPVDLKDRFRTYFPDAYKEHYPNAKTHLSSKVRSTLPDGRSIFEKTRSKKRRPFTEEEDRALKAGYEKHGTVWAAIVKDPVFQEQNRRSTDLRDRFRNAFPELYQAAGYKPRNSSKRRKEGGVLIPMRAATDDQLTTSRSHIGPTRKKRASRQGLLRGGTKSVPESATCSEEEESSGCEEELGTTRLLKCPPISTEPSPPGGDTPSSSEPFAEMDMETIDPLSEPLSIPDYMPSATQSLSELTDSSQSQTTWSGLETPVHSSSWSANAGSPTSSHISSDYLLNQSSSPYIRRVPTIGKSAWGAQDWFSANPRLETSAFYNSGSSFADGLSPTPSSPFSFHQLSHGVMDRYDLFPTTTAYAHDFASEAGVGDTHSTFSDPDMFPTNSFRGFTHHSSYAGDLIFGARTHQPPSAQQQQQQQTYYGPGCGLGTPGLGLSGGVQQQQPAGMRSIQMHTSALPGIDEIELASITLNDQVEIQRDPASAVPEIEVQKDDKEASSLTVATSPLDIFGIASQGSSMDDIIDLTHTTPPATPLDAARPLRPLHSHSHHGHGNGRSVSVPPSEARMNGASRSQQQQQPQHAHEHPQPPISTTRSLPFFDTLTASPPPVHAATPHHLHGNSTTPDTTTTAAAATGNAALSSSTADTWRPSNPLDIHDLPFLDLHYYYNHVHEGANHECGSGSGADSSRQGQALDLARSNTSLRSAPAISSSSSSSYSAVSHELQAAQALVVNTSFSSARMTHHRGTSFVSPQDLQLRKANDNKRKRASWDGGTF</sequence>
<dbReference type="SMART" id="SM00717">
    <property type="entry name" value="SANT"/>
    <property type="match status" value="2"/>
</dbReference>
<reference evidence="6" key="2">
    <citation type="submission" date="2015-01" db="EMBL/GenBank/DDBJ databases">
        <title>Evolutionary Origins and Diversification of the Mycorrhizal Mutualists.</title>
        <authorList>
            <consortium name="DOE Joint Genome Institute"/>
            <consortium name="Mycorrhizal Genomics Consortium"/>
            <person name="Kohler A."/>
            <person name="Kuo A."/>
            <person name="Nagy L.G."/>
            <person name="Floudas D."/>
            <person name="Copeland A."/>
            <person name="Barry K.W."/>
            <person name="Cichocki N."/>
            <person name="Veneault-Fourrey C."/>
            <person name="LaButti K."/>
            <person name="Lindquist E.A."/>
            <person name="Lipzen A."/>
            <person name="Lundell T."/>
            <person name="Morin E."/>
            <person name="Murat C."/>
            <person name="Riley R."/>
            <person name="Ohm R."/>
            <person name="Sun H."/>
            <person name="Tunlid A."/>
            <person name="Henrissat B."/>
            <person name="Grigoriev I.V."/>
            <person name="Hibbett D.S."/>
            <person name="Martin F."/>
        </authorList>
    </citation>
    <scope>NUCLEOTIDE SEQUENCE [LARGE SCALE GENOMIC DNA]</scope>
    <source>
        <strain evidence="6">Marx 270</strain>
    </source>
</reference>
<dbReference type="InterPro" id="IPR001005">
    <property type="entry name" value="SANT/Myb"/>
</dbReference>
<dbReference type="Pfam" id="PF00249">
    <property type="entry name" value="Myb_DNA-binding"/>
    <property type="match status" value="2"/>
</dbReference>
<dbReference type="PANTHER" id="PTHR46734">
    <property type="entry name" value="TELOMERIC REPEAT-BINDING FACTOR 1 TERF1"/>
    <property type="match status" value="1"/>
</dbReference>
<dbReference type="Gene3D" id="1.10.246.220">
    <property type="match status" value="1"/>
</dbReference>
<feature type="compositionally biased region" description="Low complexity" evidence="2">
    <location>
        <begin position="1"/>
        <end position="29"/>
    </location>
</feature>
<organism evidence="5 6">
    <name type="scientific">Pisolithus tinctorius Marx 270</name>
    <dbReference type="NCBI Taxonomy" id="870435"/>
    <lineage>
        <taxon>Eukaryota</taxon>
        <taxon>Fungi</taxon>
        <taxon>Dikarya</taxon>
        <taxon>Basidiomycota</taxon>
        <taxon>Agaricomycotina</taxon>
        <taxon>Agaricomycetes</taxon>
        <taxon>Agaricomycetidae</taxon>
        <taxon>Boletales</taxon>
        <taxon>Sclerodermatineae</taxon>
        <taxon>Pisolithaceae</taxon>
        <taxon>Pisolithus</taxon>
    </lineage>
</organism>
<evidence type="ECO:0000313" key="6">
    <source>
        <dbReference type="Proteomes" id="UP000054217"/>
    </source>
</evidence>
<feature type="compositionally biased region" description="Basic residues" evidence="2">
    <location>
        <begin position="685"/>
        <end position="696"/>
    </location>
</feature>
<feature type="domain" description="Myb-like" evidence="3">
    <location>
        <begin position="102"/>
        <end position="157"/>
    </location>
</feature>
<protein>
    <recommendedName>
        <fullName evidence="7">Myb-like domain-containing protein</fullName>
    </recommendedName>
</protein>
<dbReference type="PROSITE" id="PS50090">
    <property type="entry name" value="MYB_LIKE"/>
    <property type="match status" value="2"/>
</dbReference>
<dbReference type="PANTHER" id="PTHR46734:SF1">
    <property type="entry name" value="TELOMERIC REPEAT-BINDING FACTOR 1"/>
    <property type="match status" value="1"/>
</dbReference>
<keyword evidence="1" id="KW-0539">Nucleus</keyword>
<accession>A0A0C3NUK8</accession>
<reference evidence="5 6" key="1">
    <citation type="submission" date="2014-04" db="EMBL/GenBank/DDBJ databases">
        <authorList>
            <consortium name="DOE Joint Genome Institute"/>
            <person name="Kuo A."/>
            <person name="Kohler A."/>
            <person name="Costa M.D."/>
            <person name="Nagy L.G."/>
            <person name="Floudas D."/>
            <person name="Copeland A."/>
            <person name="Barry K.W."/>
            <person name="Cichocki N."/>
            <person name="Veneault-Fourrey C."/>
            <person name="LaButti K."/>
            <person name="Lindquist E.A."/>
            <person name="Lipzen A."/>
            <person name="Lundell T."/>
            <person name="Morin E."/>
            <person name="Murat C."/>
            <person name="Sun H."/>
            <person name="Tunlid A."/>
            <person name="Henrissat B."/>
            <person name="Grigoriev I.V."/>
            <person name="Hibbett D.S."/>
            <person name="Martin F."/>
            <person name="Nordberg H.P."/>
            <person name="Cantor M.N."/>
            <person name="Hua S.X."/>
        </authorList>
    </citation>
    <scope>NUCLEOTIDE SEQUENCE [LARGE SCALE GENOMIC DNA]</scope>
    <source>
        <strain evidence="5 6">Marx 270</strain>
    </source>
</reference>
<dbReference type="Proteomes" id="UP000054217">
    <property type="component" value="Unassembled WGS sequence"/>
</dbReference>
<gene>
    <name evidence="5" type="ORF">M404DRAFT_31022</name>
</gene>
<dbReference type="AlphaFoldDB" id="A0A0C3NUK8"/>
<evidence type="ECO:0008006" key="7">
    <source>
        <dbReference type="Google" id="ProtNLM"/>
    </source>
</evidence>
<evidence type="ECO:0000259" key="4">
    <source>
        <dbReference type="PROSITE" id="PS51294"/>
    </source>
</evidence>
<proteinExistence type="predicted"/>
<evidence type="ECO:0000256" key="2">
    <source>
        <dbReference type="SAM" id="MobiDB-lite"/>
    </source>
</evidence>
<dbReference type="Gene3D" id="1.10.10.60">
    <property type="entry name" value="Homeodomain-like"/>
    <property type="match status" value="1"/>
</dbReference>
<dbReference type="OrthoDB" id="608866at2759"/>
<dbReference type="InterPro" id="IPR052450">
    <property type="entry name" value="TRBD-Containing_Protein"/>
</dbReference>
<feature type="compositionally biased region" description="Acidic residues" evidence="2">
    <location>
        <begin position="314"/>
        <end position="326"/>
    </location>
</feature>
<name>A0A0C3NUK8_PISTI</name>